<protein>
    <recommendedName>
        <fullName evidence="8">Heat shock protein 70</fullName>
    </recommendedName>
</protein>
<proteinExistence type="predicted"/>
<dbReference type="AlphaFoldDB" id="A0A8J4E8W1"/>
<dbReference type="InterPro" id="IPR015943">
    <property type="entry name" value="WD40/YVTN_repeat-like_dom_sf"/>
</dbReference>
<reference evidence="6" key="1">
    <citation type="submission" date="2021-01" db="EMBL/GenBank/DDBJ databases">
        <title>Whole genome shotgun sequence of Virgisporangium ochraceum NBRC 16418.</title>
        <authorList>
            <person name="Komaki H."/>
            <person name="Tamura T."/>
        </authorList>
    </citation>
    <scope>NUCLEOTIDE SEQUENCE</scope>
    <source>
        <strain evidence="6">NBRC 16418</strain>
    </source>
</reference>
<keyword evidence="2" id="KW-0067">ATP-binding</keyword>
<feature type="transmembrane region" description="Helical" evidence="5">
    <location>
        <begin position="407"/>
        <end position="431"/>
    </location>
</feature>
<gene>
    <name evidence="6" type="ORF">Voc01_014820</name>
</gene>
<dbReference type="InterPro" id="IPR013126">
    <property type="entry name" value="Hsp_70_fam"/>
</dbReference>
<feature type="region of interest" description="Disordered" evidence="4">
    <location>
        <begin position="377"/>
        <end position="402"/>
    </location>
</feature>
<dbReference type="Pfam" id="PF00012">
    <property type="entry name" value="HSP70"/>
    <property type="match status" value="1"/>
</dbReference>
<comment type="caution">
    <text evidence="6">The sequence shown here is derived from an EMBL/GenBank/DDBJ whole genome shotgun (WGS) entry which is preliminary data.</text>
</comment>
<dbReference type="Gene3D" id="3.30.420.40">
    <property type="match status" value="2"/>
</dbReference>
<dbReference type="Gene3D" id="3.90.640.10">
    <property type="entry name" value="Actin, Chain A, domain 4"/>
    <property type="match status" value="1"/>
</dbReference>
<organism evidence="6 7">
    <name type="scientific">Virgisporangium ochraceum</name>
    <dbReference type="NCBI Taxonomy" id="65505"/>
    <lineage>
        <taxon>Bacteria</taxon>
        <taxon>Bacillati</taxon>
        <taxon>Actinomycetota</taxon>
        <taxon>Actinomycetes</taxon>
        <taxon>Micromonosporales</taxon>
        <taxon>Micromonosporaceae</taxon>
        <taxon>Virgisporangium</taxon>
    </lineage>
</organism>
<dbReference type="Proteomes" id="UP000635606">
    <property type="component" value="Unassembled WGS sequence"/>
</dbReference>
<dbReference type="SUPFAM" id="SSF50998">
    <property type="entry name" value="Quinoprotein alcohol dehydrogenase-like"/>
    <property type="match status" value="1"/>
</dbReference>
<dbReference type="GO" id="GO:0005524">
    <property type="term" value="F:ATP binding"/>
    <property type="evidence" value="ECO:0007669"/>
    <property type="project" value="UniProtKB-KW"/>
</dbReference>
<dbReference type="PANTHER" id="PTHR42749">
    <property type="entry name" value="CELL SHAPE-DETERMINING PROTEIN MREB"/>
    <property type="match status" value="1"/>
</dbReference>
<evidence type="ECO:0000256" key="1">
    <source>
        <dbReference type="ARBA" id="ARBA00022741"/>
    </source>
</evidence>
<evidence type="ECO:0000256" key="2">
    <source>
        <dbReference type="ARBA" id="ARBA00022840"/>
    </source>
</evidence>
<dbReference type="GO" id="GO:0140662">
    <property type="term" value="F:ATP-dependent protein folding chaperone"/>
    <property type="evidence" value="ECO:0007669"/>
    <property type="project" value="InterPro"/>
</dbReference>
<evidence type="ECO:0008006" key="8">
    <source>
        <dbReference type="Google" id="ProtNLM"/>
    </source>
</evidence>
<evidence type="ECO:0000256" key="3">
    <source>
        <dbReference type="ARBA" id="ARBA00023186"/>
    </source>
</evidence>
<keyword evidence="5" id="KW-0472">Membrane</keyword>
<evidence type="ECO:0000256" key="5">
    <source>
        <dbReference type="SAM" id="Phobius"/>
    </source>
</evidence>
<name>A0A8J4E8W1_9ACTN</name>
<dbReference type="InterPro" id="IPR043129">
    <property type="entry name" value="ATPase_NBD"/>
</dbReference>
<dbReference type="InterPro" id="IPR011047">
    <property type="entry name" value="Quinoprotein_ADH-like_sf"/>
</dbReference>
<keyword evidence="1" id="KW-0547">Nucleotide-binding</keyword>
<sequence>MGVDLGTSNTVAVVRWPDGRTRPLLVDGVPVLPSGVYLDEHGRLHVGRDAHRLAQIEPARYEPNPKRRVDDGAVLLGDREVPTVHLLATILGGVGRAALEAVGHLPPAVLTYPAAWGSRRRDMLAEAAGLAGWPPVRLVPEPIGAARYFADVLRRPVPYGASLAVFDFGGGTLDVAVVRNEGTRFSVLGSGGIHDLGGLDIDSALVEHLGRMIAAHRPDVWHTLANPATTAQRRDRRLFWDDVRGAKEMLSRVAVAPVTVPGLDAAVHLTREELESVAAPLLQRAVQETGTVIRNCGLRPDALAGLFLVGGSSRLPLAARLLHHDLGIAPTVLEQPELPVAEGAIAELAPAGYETESVSAPVHGPVAPVSAGPVGSPVSAVPGPHTGPAPSMGPAPSTGPAGRRKTWLIGSAAVAGVLVVALVAAGAWWYFTRETPVDFTALESSKPTVPYGDGSPGRAASYTLGDVTYVVWTRDTVVDVAAIDHADNRKLWQKQAPAGSEVWESLHVGPAGIVLVPGSVSSSDPEPMVVLDPNSGNPKWQRDINANERLFFYEAAIVLQSDADNAVRGLDWRTGGEKWKLDHRTDERGNALTTQSVKVGAGDEAGIPSPAPGSTRVTPGDDARLVQFDSDDGMRVVDVATGKQRTVTGVDVPSSTPILAVGDKVYLVVSSNGYQVREYDLAKPGKARVLYTEANSARKVDSPPVRCGDDRVCLVEQEGSGTRAAHVLALDTKEAKRVWREAAPGVETVVTMGSGVLATSDGSTPVSLLFDDDGKQVLPADARATVGTRVDGSSALLFSRSFTTYASEVALTGMTIDGKRTALGSIDVATSSCSWNATYLVCAADKEWRVWRFAA</sequence>
<evidence type="ECO:0000313" key="7">
    <source>
        <dbReference type="Proteomes" id="UP000635606"/>
    </source>
</evidence>
<keyword evidence="3" id="KW-0143">Chaperone</keyword>
<accession>A0A8J4E8W1</accession>
<dbReference type="PANTHER" id="PTHR42749:SF1">
    <property type="entry name" value="CELL SHAPE-DETERMINING PROTEIN MREB"/>
    <property type="match status" value="1"/>
</dbReference>
<keyword evidence="5" id="KW-1133">Transmembrane helix</keyword>
<dbReference type="SUPFAM" id="SSF53067">
    <property type="entry name" value="Actin-like ATPase domain"/>
    <property type="match status" value="2"/>
</dbReference>
<dbReference type="EMBL" id="BOPH01000018">
    <property type="protein sequence ID" value="GIJ66565.1"/>
    <property type="molecule type" value="Genomic_DNA"/>
</dbReference>
<keyword evidence="7" id="KW-1185">Reference proteome</keyword>
<keyword evidence="5" id="KW-0812">Transmembrane</keyword>
<dbReference type="Gene3D" id="2.130.10.10">
    <property type="entry name" value="YVTN repeat-like/Quinoprotein amine dehydrogenase"/>
    <property type="match status" value="2"/>
</dbReference>
<evidence type="ECO:0000313" key="6">
    <source>
        <dbReference type="EMBL" id="GIJ66565.1"/>
    </source>
</evidence>
<evidence type="ECO:0000256" key="4">
    <source>
        <dbReference type="SAM" id="MobiDB-lite"/>
    </source>
</evidence>